<keyword evidence="5" id="KW-1185">Reference proteome</keyword>
<comment type="similarity">
    <text evidence="2">Belongs to the Nudix hydrolase family.</text>
</comment>
<dbReference type="CDD" id="cd03673">
    <property type="entry name" value="NUDIX_Ap6A_hydrolase"/>
    <property type="match status" value="1"/>
</dbReference>
<evidence type="ECO:0000256" key="1">
    <source>
        <dbReference type="ARBA" id="ARBA00022801"/>
    </source>
</evidence>
<accession>A0A2S7WEL4</accession>
<evidence type="ECO:0000313" key="4">
    <source>
        <dbReference type="EMBL" id="PQJ76069.1"/>
    </source>
</evidence>
<dbReference type="PANTHER" id="PTHR43736">
    <property type="entry name" value="ADP-RIBOSE PYROPHOSPHATASE"/>
    <property type="match status" value="1"/>
</dbReference>
<dbReference type="RefSeq" id="WP_105047212.1">
    <property type="nucleotide sequence ID" value="NZ_CP150662.1"/>
</dbReference>
<reference evidence="4 5" key="1">
    <citation type="submission" date="2016-12" db="EMBL/GenBank/DDBJ databases">
        <title>Trade-off between light-utilization and light-protection in marine flavobacteria.</title>
        <authorList>
            <person name="Kumagai Y."/>
            <person name="Yoshizawa S."/>
            <person name="Kogure K."/>
            <person name="Iwasaki W."/>
        </authorList>
    </citation>
    <scope>NUCLEOTIDE SEQUENCE [LARGE SCALE GENOMIC DNA]</scope>
    <source>
        <strain evidence="4 5">KCTC 22729</strain>
    </source>
</reference>
<dbReference type="InterPro" id="IPR000086">
    <property type="entry name" value="NUDIX_hydrolase_dom"/>
</dbReference>
<dbReference type="Proteomes" id="UP000237608">
    <property type="component" value="Unassembled WGS sequence"/>
</dbReference>
<name>A0A2S7WEL4_9FLAO</name>
<dbReference type="EMBL" id="MSCL01000001">
    <property type="protein sequence ID" value="PQJ76069.1"/>
    <property type="molecule type" value="Genomic_DNA"/>
</dbReference>
<dbReference type="InterPro" id="IPR015797">
    <property type="entry name" value="NUDIX_hydrolase-like_dom_sf"/>
</dbReference>
<evidence type="ECO:0000313" key="5">
    <source>
        <dbReference type="Proteomes" id="UP000237608"/>
    </source>
</evidence>
<dbReference type="PROSITE" id="PS00893">
    <property type="entry name" value="NUDIX_BOX"/>
    <property type="match status" value="1"/>
</dbReference>
<evidence type="ECO:0000256" key="2">
    <source>
        <dbReference type="RuleBase" id="RU003476"/>
    </source>
</evidence>
<dbReference type="OrthoDB" id="9816289at2"/>
<gene>
    <name evidence="4" type="ORF">BTO13_00515</name>
</gene>
<dbReference type="GO" id="GO:0016787">
    <property type="term" value="F:hydrolase activity"/>
    <property type="evidence" value="ECO:0007669"/>
    <property type="project" value="UniProtKB-KW"/>
</dbReference>
<sequence length="201" mass="23663">MYKVFINDKPIIITSSSKKENNFPVYVFKNTVIDEVIHKLKNDDFKGINLYTTDLEDDWKLFLTHFDVVKAAGGLVINPNKEVLFIYRNNVWDLPKGHIEKNESTENAAIREVEEECGIEQLSIIQKLITTYHIYFLDGIKLKETHWFLMHSDDSKKLIPQLEEGITEVAFKNSNEIEMVFKNTYSNIKMVYENYLQRFNE</sequence>
<dbReference type="Gene3D" id="3.90.79.10">
    <property type="entry name" value="Nucleoside Triphosphate Pyrophosphohydrolase"/>
    <property type="match status" value="1"/>
</dbReference>
<proteinExistence type="inferred from homology"/>
<dbReference type="InterPro" id="IPR020084">
    <property type="entry name" value="NUDIX_hydrolase_CS"/>
</dbReference>
<comment type="caution">
    <text evidence="4">The sequence shown here is derived from an EMBL/GenBank/DDBJ whole genome shotgun (WGS) entry which is preliminary data.</text>
</comment>
<keyword evidence="1 2" id="KW-0378">Hydrolase</keyword>
<protein>
    <submittedName>
        <fullName evidence="4">NUDIX hydrolase</fullName>
    </submittedName>
</protein>
<dbReference type="SUPFAM" id="SSF55811">
    <property type="entry name" value="Nudix"/>
    <property type="match status" value="1"/>
</dbReference>
<evidence type="ECO:0000259" key="3">
    <source>
        <dbReference type="PROSITE" id="PS51462"/>
    </source>
</evidence>
<dbReference type="PROSITE" id="PS51462">
    <property type="entry name" value="NUDIX"/>
    <property type="match status" value="1"/>
</dbReference>
<dbReference type="PRINTS" id="PR00502">
    <property type="entry name" value="NUDIXFAMILY"/>
</dbReference>
<feature type="domain" description="Nudix hydrolase" evidence="3">
    <location>
        <begin position="67"/>
        <end position="197"/>
    </location>
</feature>
<dbReference type="InterPro" id="IPR020476">
    <property type="entry name" value="Nudix_hydrolase"/>
</dbReference>
<dbReference type="PANTHER" id="PTHR43736:SF1">
    <property type="entry name" value="DIHYDRONEOPTERIN TRIPHOSPHATE DIPHOSPHATASE"/>
    <property type="match status" value="1"/>
</dbReference>
<dbReference type="AlphaFoldDB" id="A0A2S7WEL4"/>
<dbReference type="Pfam" id="PF00293">
    <property type="entry name" value="NUDIX"/>
    <property type="match status" value="1"/>
</dbReference>
<organism evidence="4 5">
    <name type="scientific">Polaribacter gangjinensis</name>
    <dbReference type="NCBI Taxonomy" id="574710"/>
    <lineage>
        <taxon>Bacteria</taxon>
        <taxon>Pseudomonadati</taxon>
        <taxon>Bacteroidota</taxon>
        <taxon>Flavobacteriia</taxon>
        <taxon>Flavobacteriales</taxon>
        <taxon>Flavobacteriaceae</taxon>
    </lineage>
</organism>